<keyword evidence="3 9" id="KW-0032">Aminotransferase</keyword>
<keyword evidence="4" id="KW-0663">Pyridoxal phosphate</keyword>
<dbReference type="Gene3D" id="1.10.10.10">
    <property type="entry name" value="Winged helix-like DNA-binding domain superfamily/Winged helix DNA-binding domain"/>
    <property type="match status" value="1"/>
</dbReference>
<dbReference type="InterPro" id="IPR015422">
    <property type="entry name" value="PyrdxlP-dep_Trfase_small"/>
</dbReference>
<dbReference type="InterPro" id="IPR015421">
    <property type="entry name" value="PyrdxlP-dep_Trfase_major"/>
</dbReference>
<dbReference type="SUPFAM" id="SSF53383">
    <property type="entry name" value="PLP-dependent transferases"/>
    <property type="match status" value="1"/>
</dbReference>
<feature type="domain" description="HTH gntR-type" evidence="8">
    <location>
        <begin position="10"/>
        <end position="78"/>
    </location>
</feature>
<keyword evidence="3 9" id="KW-0808">Transferase</keyword>
<dbReference type="EMBL" id="JBHUMR010000013">
    <property type="protein sequence ID" value="MFD2617612.1"/>
    <property type="molecule type" value="Genomic_DNA"/>
</dbReference>
<comment type="caution">
    <text evidence="9">The sequence shown here is derived from an EMBL/GenBank/DDBJ whole genome shotgun (WGS) entry which is preliminary data.</text>
</comment>
<dbReference type="RefSeq" id="WP_141190529.1">
    <property type="nucleotide sequence ID" value="NZ_JBHUMR010000013.1"/>
</dbReference>
<dbReference type="InterPro" id="IPR000524">
    <property type="entry name" value="Tscrpt_reg_HTH_GntR"/>
</dbReference>
<keyword evidence="6" id="KW-0238">DNA-binding</keyword>
<evidence type="ECO:0000256" key="1">
    <source>
        <dbReference type="ARBA" id="ARBA00001933"/>
    </source>
</evidence>
<dbReference type="SUPFAM" id="SSF46785">
    <property type="entry name" value="Winged helix' DNA-binding domain"/>
    <property type="match status" value="1"/>
</dbReference>
<comment type="similarity">
    <text evidence="2">In the C-terminal section; belongs to the class-I pyridoxal-phosphate-dependent aminotransferase family.</text>
</comment>
<dbReference type="CDD" id="cd00609">
    <property type="entry name" value="AAT_like"/>
    <property type="match status" value="1"/>
</dbReference>
<keyword evidence="7" id="KW-0804">Transcription</keyword>
<evidence type="ECO:0000313" key="10">
    <source>
        <dbReference type="Proteomes" id="UP001597458"/>
    </source>
</evidence>
<protein>
    <submittedName>
        <fullName evidence="9">PLP-dependent aminotransferase family protein</fullName>
    </submittedName>
</protein>
<dbReference type="InterPro" id="IPR015424">
    <property type="entry name" value="PyrdxlP-dep_Trfase"/>
</dbReference>
<evidence type="ECO:0000256" key="2">
    <source>
        <dbReference type="ARBA" id="ARBA00005384"/>
    </source>
</evidence>
<dbReference type="PRINTS" id="PR00035">
    <property type="entry name" value="HTHGNTR"/>
</dbReference>
<name>A0ABW5PS12_9BACI</name>
<evidence type="ECO:0000256" key="4">
    <source>
        <dbReference type="ARBA" id="ARBA00022898"/>
    </source>
</evidence>
<dbReference type="InterPro" id="IPR051446">
    <property type="entry name" value="HTH_trans_reg/aminotransferase"/>
</dbReference>
<dbReference type="PROSITE" id="PS50949">
    <property type="entry name" value="HTH_GNTR"/>
    <property type="match status" value="1"/>
</dbReference>
<keyword evidence="10" id="KW-1185">Reference proteome</keyword>
<dbReference type="Gene3D" id="3.90.1150.10">
    <property type="entry name" value="Aspartate Aminotransferase, domain 1"/>
    <property type="match status" value="1"/>
</dbReference>
<evidence type="ECO:0000313" key="9">
    <source>
        <dbReference type="EMBL" id="MFD2617612.1"/>
    </source>
</evidence>
<dbReference type="PANTHER" id="PTHR46577:SF1">
    <property type="entry name" value="HTH-TYPE TRANSCRIPTIONAL REGULATORY PROTEIN GABR"/>
    <property type="match status" value="1"/>
</dbReference>
<dbReference type="GO" id="GO:0008483">
    <property type="term" value="F:transaminase activity"/>
    <property type="evidence" value="ECO:0007669"/>
    <property type="project" value="UniProtKB-KW"/>
</dbReference>
<dbReference type="Pfam" id="PF00155">
    <property type="entry name" value="Aminotran_1_2"/>
    <property type="match status" value="1"/>
</dbReference>
<evidence type="ECO:0000259" key="8">
    <source>
        <dbReference type="PROSITE" id="PS50949"/>
    </source>
</evidence>
<dbReference type="InterPro" id="IPR004839">
    <property type="entry name" value="Aminotransferase_I/II_large"/>
</dbReference>
<dbReference type="Gene3D" id="3.40.640.10">
    <property type="entry name" value="Type I PLP-dependent aspartate aminotransferase-like (Major domain)"/>
    <property type="match status" value="1"/>
</dbReference>
<evidence type="ECO:0000256" key="3">
    <source>
        <dbReference type="ARBA" id="ARBA00022576"/>
    </source>
</evidence>
<dbReference type="Proteomes" id="UP001597458">
    <property type="component" value="Unassembled WGS sequence"/>
</dbReference>
<proteinExistence type="inferred from homology"/>
<evidence type="ECO:0000256" key="5">
    <source>
        <dbReference type="ARBA" id="ARBA00023015"/>
    </source>
</evidence>
<accession>A0ABW5PS12</accession>
<sequence length="477" mass="53831">MWEIDKKSKQPIYRQISDQLREKIMKGEYTPGSVLPTERKLADQIGVNRSTVVHAYDELTSIGLIERKRGSGTKVSTQKWGISPAGSPNWKAYVDSGAFLPPHPLIQKIHELSHNKTLWNLAGGELGPDLFPGSLLKPQYDKILGPEELFEDEDPQGYRPLRETIARHMKVTYNVDTTPDSVMITSGAQQAIYLMTQCLLSPGDAIAIEAPSYYYSLPLFQSAGLRIFALPIDEEGINPEDVKTLYQKHRIKLVFLNPIFQNPTSVSLSEKRKRDLVDMCRSLSIPIVEDDPFSLLSFEGKTGQLMKKMDESGNVLYLGSLSKTVGSNIRIGWLIAPKPVISRLMDARNQMDFGLSIFPQLVANYFMRSGKYEEHVAHLVSELKNRCDVAISILKRHFSDFLTFHEPKGGLYIWLKLKIPIQESRLFHQAANNKVILMPGSVLGASEGFIRLTFARLSKEELEKALEAFRKTLIQLI</sequence>
<dbReference type="CDD" id="cd07377">
    <property type="entry name" value="WHTH_GntR"/>
    <property type="match status" value="1"/>
</dbReference>
<dbReference type="SMART" id="SM00345">
    <property type="entry name" value="HTH_GNTR"/>
    <property type="match status" value="1"/>
</dbReference>
<comment type="cofactor">
    <cofactor evidence="1">
        <name>pyridoxal 5'-phosphate</name>
        <dbReference type="ChEBI" id="CHEBI:597326"/>
    </cofactor>
</comment>
<dbReference type="InterPro" id="IPR036388">
    <property type="entry name" value="WH-like_DNA-bd_sf"/>
</dbReference>
<reference evidence="10" key="1">
    <citation type="journal article" date="2019" name="Int. J. Syst. Evol. Microbiol.">
        <title>The Global Catalogue of Microorganisms (GCM) 10K type strain sequencing project: providing services to taxonomists for standard genome sequencing and annotation.</title>
        <authorList>
            <consortium name="The Broad Institute Genomics Platform"/>
            <consortium name="The Broad Institute Genome Sequencing Center for Infectious Disease"/>
            <person name="Wu L."/>
            <person name="Ma J."/>
        </authorList>
    </citation>
    <scope>NUCLEOTIDE SEQUENCE [LARGE SCALE GENOMIC DNA]</scope>
    <source>
        <strain evidence="10">TISTR 2241</strain>
    </source>
</reference>
<evidence type="ECO:0000256" key="7">
    <source>
        <dbReference type="ARBA" id="ARBA00023163"/>
    </source>
</evidence>
<keyword evidence="5" id="KW-0805">Transcription regulation</keyword>
<dbReference type="InterPro" id="IPR036390">
    <property type="entry name" value="WH_DNA-bd_sf"/>
</dbReference>
<organism evidence="9 10">
    <name type="scientific">Terrilactibacillus laevilacticus</name>
    <dbReference type="NCBI Taxonomy" id="1380157"/>
    <lineage>
        <taxon>Bacteria</taxon>
        <taxon>Bacillati</taxon>
        <taxon>Bacillota</taxon>
        <taxon>Bacilli</taxon>
        <taxon>Bacillales</taxon>
        <taxon>Bacillaceae</taxon>
        <taxon>Terrilactibacillus</taxon>
    </lineage>
</organism>
<gene>
    <name evidence="9" type="ORF">ACFSTF_09885</name>
</gene>
<dbReference type="Pfam" id="PF00392">
    <property type="entry name" value="GntR"/>
    <property type="match status" value="1"/>
</dbReference>
<evidence type="ECO:0000256" key="6">
    <source>
        <dbReference type="ARBA" id="ARBA00023125"/>
    </source>
</evidence>
<dbReference type="PANTHER" id="PTHR46577">
    <property type="entry name" value="HTH-TYPE TRANSCRIPTIONAL REGULATORY PROTEIN GABR"/>
    <property type="match status" value="1"/>
</dbReference>